<keyword evidence="3" id="KW-0540">Nuclease</keyword>
<evidence type="ECO:0000256" key="3">
    <source>
        <dbReference type="ARBA" id="ARBA00022722"/>
    </source>
</evidence>
<sequence length="451" mass="52540">MVSSDEEDAPSRKRIKIDVSENKIFKYSNGFHLNYIKEIENSKQSNAITFNNIITKVKPKKTIFFTFIAEDSFVEECFSEYSEGMDDVSIILGRQRNTPKLDSQKDDDSKFKRYYVPMEKFTCHHCKLTILIDKDNKPYVVIGTGNLTEDEWSNFTQCLYYAEPNLKVISNNNDKNSDFFKKDLIKFLEVGYGNVLDDNNESLYDNIIKPIIGCLSKWSFVHIKDRLVFSVPGERTRKDINDFSYYKVKTLLDKNGSFNDIDSIIVQCSSIGSIGKNPTTWLEKQYLRSLTNGQISDISKLKIIYPSVQNVRNCNKGYKSGYMFPYTSSTHCKQSYLDNHFYTWKSDELSRTPFLPHIKTITTFDKYMNPIYQIIGSQNLSMAAWGVDYGYGYKGKSYELGVITFEKDSMIFSYDLPLQKYGKNESVWDRNGEYMELDRHGKKYHKDTKYK</sequence>
<dbReference type="PANTHER" id="PTHR12415">
    <property type="entry name" value="TYROSYL-DNA PHOSPHODIESTERASE 1"/>
    <property type="match status" value="1"/>
</dbReference>
<dbReference type="GO" id="GO:0006281">
    <property type="term" value="P:DNA repair"/>
    <property type="evidence" value="ECO:0007669"/>
    <property type="project" value="UniProtKB-KW"/>
</dbReference>
<evidence type="ECO:0000256" key="9">
    <source>
        <dbReference type="PIRSR" id="PIRSR610347-1"/>
    </source>
</evidence>
<dbReference type="GO" id="GO:0004527">
    <property type="term" value="F:exonuclease activity"/>
    <property type="evidence" value="ECO:0007669"/>
    <property type="project" value="UniProtKB-KW"/>
</dbReference>
<dbReference type="InterPro" id="IPR010347">
    <property type="entry name" value="Tdp1"/>
</dbReference>
<dbReference type="PANTHER" id="PTHR12415:SF0">
    <property type="entry name" value="TYROSYL-DNA PHOSPHODIESTERASE 1"/>
    <property type="match status" value="1"/>
</dbReference>
<dbReference type="STRING" id="131310.A0A0N4ZMF3"/>
<evidence type="ECO:0000256" key="10">
    <source>
        <dbReference type="PIRSR" id="PIRSR610347-2"/>
    </source>
</evidence>
<evidence type="ECO:0000313" key="12">
    <source>
        <dbReference type="Proteomes" id="UP000038045"/>
    </source>
</evidence>
<organism evidence="12 13">
    <name type="scientific">Parastrongyloides trichosuri</name>
    <name type="common">Possum-specific nematode worm</name>
    <dbReference type="NCBI Taxonomy" id="131310"/>
    <lineage>
        <taxon>Eukaryota</taxon>
        <taxon>Metazoa</taxon>
        <taxon>Ecdysozoa</taxon>
        <taxon>Nematoda</taxon>
        <taxon>Chromadorea</taxon>
        <taxon>Rhabditida</taxon>
        <taxon>Tylenchina</taxon>
        <taxon>Panagrolaimomorpha</taxon>
        <taxon>Strongyloidoidea</taxon>
        <taxon>Strongyloididae</taxon>
        <taxon>Parastrongyloides</taxon>
    </lineage>
</organism>
<evidence type="ECO:0000256" key="1">
    <source>
        <dbReference type="ARBA" id="ARBA00004123"/>
    </source>
</evidence>
<keyword evidence="12" id="KW-1185">Reference proteome</keyword>
<keyword evidence="6" id="KW-0269">Exonuclease</keyword>
<feature type="binding site" evidence="10">
    <location>
        <position position="359"/>
    </location>
    <ligand>
        <name>substrate</name>
    </ligand>
</feature>
<keyword evidence="8" id="KW-0539">Nucleus</keyword>
<feature type="site" description="Interaction with DNA" evidence="11">
    <location>
        <position position="381"/>
    </location>
</feature>
<dbReference type="SUPFAM" id="SSF56024">
    <property type="entry name" value="Phospholipase D/nuclease"/>
    <property type="match status" value="2"/>
</dbReference>
<comment type="subcellular location">
    <subcellularLocation>
        <location evidence="1">Nucleus</location>
    </subcellularLocation>
</comment>
<evidence type="ECO:0000256" key="11">
    <source>
        <dbReference type="PIRSR" id="PIRSR610347-3"/>
    </source>
</evidence>
<evidence type="ECO:0000256" key="5">
    <source>
        <dbReference type="ARBA" id="ARBA00022801"/>
    </source>
</evidence>
<keyword evidence="7" id="KW-0234">DNA repair</keyword>
<feature type="active site" description="Nucleophile" evidence="9">
    <location>
        <position position="125"/>
    </location>
</feature>
<feature type="binding site" evidence="10">
    <location>
        <position position="127"/>
    </location>
    <ligand>
        <name>substrate</name>
    </ligand>
</feature>
<protein>
    <submittedName>
        <fullName evidence="13">Tyrosyl-DNA phosphodiesterase</fullName>
    </submittedName>
</protein>
<dbReference type="GO" id="GO:0003690">
    <property type="term" value="F:double-stranded DNA binding"/>
    <property type="evidence" value="ECO:0007669"/>
    <property type="project" value="TreeGrafter"/>
</dbReference>
<dbReference type="Proteomes" id="UP000038045">
    <property type="component" value="Unplaced"/>
</dbReference>
<evidence type="ECO:0000256" key="2">
    <source>
        <dbReference type="ARBA" id="ARBA00010205"/>
    </source>
</evidence>
<accession>A0A0N4ZMF3</accession>
<evidence type="ECO:0000256" key="4">
    <source>
        <dbReference type="ARBA" id="ARBA00022763"/>
    </source>
</evidence>
<reference evidence="13" key="1">
    <citation type="submission" date="2017-02" db="UniProtKB">
        <authorList>
            <consortium name="WormBaseParasite"/>
        </authorList>
    </citation>
    <scope>IDENTIFICATION</scope>
</reference>
<dbReference type="Gene3D" id="3.30.870.10">
    <property type="entry name" value="Endonuclease Chain A"/>
    <property type="match status" value="2"/>
</dbReference>
<dbReference type="GO" id="GO:0005634">
    <property type="term" value="C:nucleus"/>
    <property type="evidence" value="ECO:0007669"/>
    <property type="project" value="UniProtKB-SubCell"/>
</dbReference>
<dbReference type="WBParaSite" id="PTRK_0000972100.1">
    <property type="protein sequence ID" value="PTRK_0000972100.1"/>
    <property type="gene ID" value="PTRK_0000972100"/>
</dbReference>
<keyword evidence="5" id="KW-0378">Hydrolase</keyword>
<evidence type="ECO:0000256" key="7">
    <source>
        <dbReference type="ARBA" id="ARBA00023204"/>
    </source>
</evidence>
<evidence type="ECO:0000256" key="8">
    <source>
        <dbReference type="ARBA" id="ARBA00023242"/>
    </source>
</evidence>
<evidence type="ECO:0000256" key="6">
    <source>
        <dbReference type="ARBA" id="ARBA00022839"/>
    </source>
</evidence>
<name>A0A0N4ZMF3_PARTI</name>
<evidence type="ECO:0000313" key="13">
    <source>
        <dbReference type="WBParaSite" id="PTRK_0000972100.1"/>
    </source>
</evidence>
<dbReference type="Pfam" id="PF06087">
    <property type="entry name" value="Tyr-DNA_phospho"/>
    <property type="match status" value="1"/>
</dbReference>
<dbReference type="GO" id="GO:0017005">
    <property type="term" value="F:3'-tyrosyl-DNA phosphodiesterase activity"/>
    <property type="evidence" value="ECO:0007669"/>
    <property type="project" value="TreeGrafter"/>
</dbReference>
<dbReference type="AlphaFoldDB" id="A0A0N4ZMF3"/>
<proteinExistence type="inferred from homology"/>
<dbReference type="GO" id="GO:0003697">
    <property type="term" value="F:single-stranded DNA binding"/>
    <property type="evidence" value="ECO:0007669"/>
    <property type="project" value="TreeGrafter"/>
</dbReference>
<keyword evidence="4" id="KW-0227">DNA damage</keyword>
<feature type="active site" description="Proton donor/acceptor" evidence="9">
    <location>
        <position position="357"/>
    </location>
</feature>
<comment type="similarity">
    <text evidence="2">Belongs to the tyrosyl-DNA phosphodiesterase family.</text>
</comment>